<dbReference type="PROSITE" id="PS51085">
    <property type="entry name" value="2FE2S_FER_2"/>
    <property type="match status" value="1"/>
</dbReference>
<dbReference type="PROSITE" id="PS00197">
    <property type="entry name" value="2FE2S_FER_1"/>
    <property type="match status" value="1"/>
</dbReference>
<keyword evidence="10" id="KW-1185">Reference proteome</keyword>
<keyword evidence="9" id="KW-0223">Dioxygenase</keyword>
<dbReference type="InterPro" id="IPR006058">
    <property type="entry name" value="2Fe2S_fd_BS"/>
</dbReference>
<dbReference type="Proteomes" id="UP000251341">
    <property type="component" value="Unassembled WGS sequence"/>
</dbReference>
<dbReference type="RefSeq" id="WP_108402255.1">
    <property type="nucleotide sequence ID" value="NZ_NESP01000001.1"/>
</dbReference>
<feature type="domain" description="2Fe-2S ferredoxin-type" evidence="7">
    <location>
        <begin position="234"/>
        <end position="317"/>
    </location>
</feature>
<evidence type="ECO:0000259" key="7">
    <source>
        <dbReference type="PROSITE" id="PS51085"/>
    </source>
</evidence>
<dbReference type="EMBL" id="NESP01000001">
    <property type="protein sequence ID" value="PUE59720.1"/>
    <property type="molecule type" value="Genomic_DNA"/>
</dbReference>
<accession>A0A315EP87</accession>
<sequence>MSEPFTFLRVSRKQSIATDITLFELAHPEGQELPAFTAGAHITVQTPLGMRRSYSLCGDPEQTTTWQIAVKRDAKGRGGSQSMVDNVQAGDLLPTLPWANLFELNETAASYIFVAGGIGITPILSMMRRLLSQGRTDFKLYYCTRDAAGTAFMDELHAPELAGKITVHHDHGDPAKALDLWPVFERPSNAHVYCCGPQGLMDSVRDMTGHWPSERIHFESFGVTQTGFAENKTFDVVLQKSGTRMTVPPDQTILEALRACGHDVSSSCESGTCGSCRTGLIAGEAEHRDMVLSPDEHTHQIMVCVSRAKSTELVLDL</sequence>
<dbReference type="InterPro" id="IPR017927">
    <property type="entry name" value="FAD-bd_FR_type"/>
</dbReference>
<dbReference type="Pfam" id="PF00970">
    <property type="entry name" value="FAD_binding_6"/>
    <property type="match status" value="1"/>
</dbReference>
<keyword evidence="3" id="KW-0479">Metal-binding</keyword>
<keyword evidence="2" id="KW-0001">2Fe-2S</keyword>
<dbReference type="GO" id="GO:0051213">
    <property type="term" value="F:dioxygenase activity"/>
    <property type="evidence" value="ECO:0007669"/>
    <property type="project" value="UniProtKB-KW"/>
</dbReference>
<reference evidence="9 10" key="1">
    <citation type="submission" date="2017-04" db="EMBL/GenBank/DDBJ databases">
        <title>Unexpected and diverse lifestyles within the genus Limnohabitans.</title>
        <authorList>
            <person name="Kasalicky V."/>
            <person name="Mehrshad M."/>
            <person name="Andrei S.-A."/>
            <person name="Salcher M."/>
            <person name="Kratochvilova H."/>
            <person name="Simek K."/>
            <person name="Ghai R."/>
        </authorList>
    </citation>
    <scope>NUCLEOTIDE SEQUENCE [LARGE SCALE GENOMIC DNA]</scope>
    <source>
        <strain evidence="9 10">MWH-C5</strain>
    </source>
</reference>
<dbReference type="InterPro" id="IPR050415">
    <property type="entry name" value="MRET"/>
</dbReference>
<dbReference type="CDD" id="cd06185">
    <property type="entry name" value="PDR_like"/>
    <property type="match status" value="1"/>
</dbReference>
<dbReference type="InterPro" id="IPR036010">
    <property type="entry name" value="2Fe-2S_ferredoxin-like_sf"/>
</dbReference>
<dbReference type="InterPro" id="IPR039261">
    <property type="entry name" value="FNR_nucleotide-bd"/>
</dbReference>
<dbReference type="GO" id="GO:0046872">
    <property type="term" value="F:metal ion binding"/>
    <property type="evidence" value="ECO:0007669"/>
    <property type="project" value="UniProtKB-KW"/>
</dbReference>
<dbReference type="Gene3D" id="2.40.30.10">
    <property type="entry name" value="Translation factors"/>
    <property type="match status" value="1"/>
</dbReference>
<dbReference type="Gene3D" id="3.40.50.80">
    <property type="entry name" value="Nucleotide-binding domain of ferredoxin-NADP reductase (FNR) module"/>
    <property type="match status" value="1"/>
</dbReference>
<protein>
    <submittedName>
        <fullName evidence="9">Phthalate 4,5-dioxygenase</fullName>
    </submittedName>
</protein>
<dbReference type="InterPro" id="IPR008333">
    <property type="entry name" value="Cbr1-like_FAD-bd_dom"/>
</dbReference>
<dbReference type="PANTHER" id="PTHR47354:SF1">
    <property type="entry name" value="CARNITINE MONOOXYGENASE REDUCTASE SUBUNIT"/>
    <property type="match status" value="1"/>
</dbReference>
<evidence type="ECO:0000256" key="3">
    <source>
        <dbReference type="ARBA" id="ARBA00022723"/>
    </source>
</evidence>
<dbReference type="SUPFAM" id="SSF54292">
    <property type="entry name" value="2Fe-2S ferredoxin-like"/>
    <property type="match status" value="1"/>
</dbReference>
<organism evidence="9 10">
    <name type="scientific">Limnohabitans curvus</name>
    <dbReference type="NCBI Taxonomy" id="323423"/>
    <lineage>
        <taxon>Bacteria</taxon>
        <taxon>Pseudomonadati</taxon>
        <taxon>Pseudomonadota</taxon>
        <taxon>Betaproteobacteria</taxon>
        <taxon>Burkholderiales</taxon>
        <taxon>Comamonadaceae</taxon>
        <taxon>Limnohabitans</taxon>
    </lineage>
</organism>
<dbReference type="PROSITE" id="PS51384">
    <property type="entry name" value="FAD_FR"/>
    <property type="match status" value="1"/>
</dbReference>
<keyword evidence="6" id="KW-0411">Iron-sulfur</keyword>
<evidence type="ECO:0000256" key="4">
    <source>
        <dbReference type="ARBA" id="ARBA00023002"/>
    </source>
</evidence>
<evidence type="ECO:0000256" key="5">
    <source>
        <dbReference type="ARBA" id="ARBA00023004"/>
    </source>
</evidence>
<evidence type="ECO:0000256" key="2">
    <source>
        <dbReference type="ARBA" id="ARBA00022714"/>
    </source>
</evidence>
<name>A0A315EP87_9BURK</name>
<dbReference type="AlphaFoldDB" id="A0A315EP87"/>
<dbReference type="InterPro" id="IPR001041">
    <property type="entry name" value="2Fe-2S_ferredoxin-type"/>
</dbReference>
<dbReference type="SUPFAM" id="SSF63380">
    <property type="entry name" value="Riboflavin synthase domain-like"/>
    <property type="match status" value="1"/>
</dbReference>
<keyword evidence="1" id="KW-0285">Flavoprotein</keyword>
<dbReference type="PANTHER" id="PTHR47354">
    <property type="entry name" value="NADH OXIDOREDUCTASE HCR"/>
    <property type="match status" value="1"/>
</dbReference>
<dbReference type="PRINTS" id="PR00409">
    <property type="entry name" value="PHDIOXRDTASE"/>
</dbReference>
<dbReference type="GO" id="GO:0051537">
    <property type="term" value="F:2 iron, 2 sulfur cluster binding"/>
    <property type="evidence" value="ECO:0007669"/>
    <property type="project" value="UniProtKB-KW"/>
</dbReference>
<evidence type="ECO:0000259" key="8">
    <source>
        <dbReference type="PROSITE" id="PS51384"/>
    </source>
</evidence>
<evidence type="ECO:0000313" key="10">
    <source>
        <dbReference type="Proteomes" id="UP000251341"/>
    </source>
</evidence>
<dbReference type="Pfam" id="PF00111">
    <property type="entry name" value="Fer2"/>
    <property type="match status" value="1"/>
</dbReference>
<dbReference type="InterPro" id="IPR017938">
    <property type="entry name" value="Riboflavin_synthase-like_b-brl"/>
</dbReference>
<feature type="domain" description="FAD-binding FR-type" evidence="8">
    <location>
        <begin position="3"/>
        <end position="105"/>
    </location>
</feature>
<keyword evidence="5" id="KW-0408">Iron</keyword>
<comment type="caution">
    <text evidence="9">The sequence shown here is derived from an EMBL/GenBank/DDBJ whole genome shotgun (WGS) entry which is preliminary data.</text>
</comment>
<keyword evidence="4" id="KW-0560">Oxidoreductase</keyword>
<evidence type="ECO:0000313" key="9">
    <source>
        <dbReference type="EMBL" id="PUE59720.1"/>
    </source>
</evidence>
<dbReference type="Gene3D" id="3.10.20.30">
    <property type="match status" value="1"/>
</dbReference>
<dbReference type="InterPro" id="IPR001433">
    <property type="entry name" value="OxRdtase_FAD/NAD-bd"/>
</dbReference>
<dbReference type="SUPFAM" id="SSF52343">
    <property type="entry name" value="Ferredoxin reductase-like, C-terminal NADP-linked domain"/>
    <property type="match status" value="1"/>
</dbReference>
<gene>
    <name evidence="9" type="ORF">B9Z44_09105</name>
</gene>
<dbReference type="CDD" id="cd00207">
    <property type="entry name" value="fer2"/>
    <property type="match status" value="1"/>
</dbReference>
<evidence type="ECO:0000256" key="6">
    <source>
        <dbReference type="ARBA" id="ARBA00023014"/>
    </source>
</evidence>
<dbReference type="Pfam" id="PF00175">
    <property type="entry name" value="NAD_binding_1"/>
    <property type="match status" value="1"/>
</dbReference>
<evidence type="ECO:0000256" key="1">
    <source>
        <dbReference type="ARBA" id="ARBA00022630"/>
    </source>
</evidence>
<dbReference type="InterPro" id="IPR012675">
    <property type="entry name" value="Beta-grasp_dom_sf"/>
</dbReference>
<proteinExistence type="predicted"/>